<proteinExistence type="predicted"/>
<dbReference type="InterPro" id="IPR009057">
    <property type="entry name" value="Homeodomain-like_sf"/>
</dbReference>
<evidence type="ECO:0000313" key="5">
    <source>
        <dbReference type="EMBL" id="CAH0991947.1"/>
    </source>
</evidence>
<dbReference type="PANTHER" id="PTHR47894">
    <property type="entry name" value="HTH-TYPE TRANSCRIPTIONAL REGULATOR GADX"/>
    <property type="match status" value="1"/>
</dbReference>
<dbReference type="PANTHER" id="PTHR47894:SF4">
    <property type="entry name" value="HTH-TYPE TRANSCRIPTIONAL REGULATOR GADX"/>
    <property type="match status" value="1"/>
</dbReference>
<dbReference type="PROSITE" id="PS01124">
    <property type="entry name" value="HTH_ARAC_FAMILY_2"/>
    <property type="match status" value="1"/>
</dbReference>
<evidence type="ECO:0000259" key="4">
    <source>
        <dbReference type="PROSITE" id="PS01124"/>
    </source>
</evidence>
<evidence type="ECO:0000256" key="1">
    <source>
        <dbReference type="ARBA" id="ARBA00023015"/>
    </source>
</evidence>
<keyword evidence="1" id="KW-0805">Transcription regulation</keyword>
<reference evidence="5" key="1">
    <citation type="submission" date="2021-12" db="EMBL/GenBank/DDBJ databases">
        <authorList>
            <person name="Rodrigo-Torres L."/>
            <person name="Arahal R. D."/>
            <person name="Lucena T."/>
        </authorList>
    </citation>
    <scope>NUCLEOTIDE SEQUENCE</scope>
    <source>
        <strain evidence="5">CECT 8267</strain>
    </source>
</reference>
<dbReference type="PRINTS" id="PR00032">
    <property type="entry name" value="HTHARAC"/>
</dbReference>
<dbReference type="InterPro" id="IPR018060">
    <property type="entry name" value="HTH_AraC"/>
</dbReference>
<keyword evidence="6" id="KW-1185">Reference proteome</keyword>
<feature type="domain" description="HTH araC/xylS-type" evidence="4">
    <location>
        <begin position="247"/>
        <end position="331"/>
    </location>
</feature>
<evidence type="ECO:0000256" key="3">
    <source>
        <dbReference type="ARBA" id="ARBA00023163"/>
    </source>
</evidence>
<protein>
    <recommendedName>
        <fullName evidence="4">HTH araC/xylS-type domain-containing protein</fullName>
    </recommendedName>
</protein>
<sequence length="333" mass="37553">MDSDELEKKIVPLARADIALDIITILRQMGEDVYGMVEEAEFPLSVLERQHTVISEEAWHLLLAVIGRRIGISGFSTLSKIFCNEVYIPRFIDGGQGCLTQVLEEVLDISNSLSVYQRVKLRQLAGHVWLVQEKKYVNSETQVYAEQLVVTFLIELIRILSDNNRWNPGAISMQCSDVSDSFSSFFSGSKIFCSRSVTAIQIPTDLVMANVTLLGSREWLIDRARIRTEGFVANFRLALKPFVGAGRFSIKQAAPLVGLSVRSLQRKLDAEGVSYSTIVEELLREQMKMQVGETERTFTEISMLMGYSDGAHFSRAFKKLMGLTPKQYRAQQH</sequence>
<keyword evidence="2" id="KW-0238">DNA-binding</keyword>
<dbReference type="RefSeq" id="WP_237444646.1">
    <property type="nucleotide sequence ID" value="NZ_CAKLPX010000002.1"/>
</dbReference>
<dbReference type="Gene3D" id="1.10.10.60">
    <property type="entry name" value="Homeodomain-like"/>
    <property type="match status" value="1"/>
</dbReference>
<accession>A0ABM9AFN4</accession>
<keyword evidence="3" id="KW-0804">Transcription</keyword>
<dbReference type="SMART" id="SM00342">
    <property type="entry name" value="HTH_ARAC"/>
    <property type="match status" value="1"/>
</dbReference>
<dbReference type="InterPro" id="IPR020449">
    <property type="entry name" value="Tscrpt_reg_AraC-type_HTH"/>
</dbReference>
<dbReference type="SUPFAM" id="SSF46689">
    <property type="entry name" value="Homeodomain-like"/>
    <property type="match status" value="1"/>
</dbReference>
<evidence type="ECO:0000256" key="2">
    <source>
        <dbReference type="ARBA" id="ARBA00023125"/>
    </source>
</evidence>
<name>A0ABM9AFN4_9GAMM</name>
<dbReference type="Pfam" id="PF12833">
    <property type="entry name" value="HTH_18"/>
    <property type="match status" value="1"/>
</dbReference>
<comment type="caution">
    <text evidence="5">The sequence shown here is derived from an EMBL/GenBank/DDBJ whole genome shotgun (WGS) entry which is preliminary data.</text>
</comment>
<organism evidence="5 6">
    <name type="scientific">Sinobacterium norvegicum</name>
    <dbReference type="NCBI Taxonomy" id="1641715"/>
    <lineage>
        <taxon>Bacteria</taxon>
        <taxon>Pseudomonadati</taxon>
        <taxon>Pseudomonadota</taxon>
        <taxon>Gammaproteobacteria</taxon>
        <taxon>Cellvibrionales</taxon>
        <taxon>Spongiibacteraceae</taxon>
        <taxon>Sinobacterium</taxon>
    </lineage>
</organism>
<evidence type="ECO:0000313" key="6">
    <source>
        <dbReference type="Proteomes" id="UP000838100"/>
    </source>
</evidence>
<gene>
    <name evidence="5" type="ORF">SIN8267_02062</name>
</gene>
<dbReference type="Proteomes" id="UP000838100">
    <property type="component" value="Unassembled WGS sequence"/>
</dbReference>
<dbReference type="EMBL" id="CAKLPX010000002">
    <property type="protein sequence ID" value="CAH0991947.1"/>
    <property type="molecule type" value="Genomic_DNA"/>
</dbReference>